<dbReference type="SUPFAM" id="SSF51658">
    <property type="entry name" value="Xylose isomerase-like"/>
    <property type="match status" value="1"/>
</dbReference>
<dbReference type="InterPro" id="IPR013022">
    <property type="entry name" value="Xyl_isomerase-like_TIM-brl"/>
</dbReference>
<dbReference type="PANTHER" id="PTHR12110:SF21">
    <property type="entry name" value="XYLOSE ISOMERASE-LIKE TIM BARREL DOMAIN-CONTAINING PROTEIN"/>
    <property type="match status" value="1"/>
</dbReference>
<dbReference type="PANTHER" id="PTHR12110">
    <property type="entry name" value="HYDROXYPYRUVATE ISOMERASE"/>
    <property type="match status" value="1"/>
</dbReference>
<keyword evidence="3" id="KW-1185">Reference proteome</keyword>
<sequence>MNIGILSSSFGVKTLHELTLAMSQYGFRTTQVNLKWIRDIDSSPGKLSTGLANHVAEAFELHGIRIPSLGCYTNLIHPDVEERNRGIRRIKEHIRFSRDFGSSSVATETGTLNIENQFEGHAGNQSEDNWNLLTDIVSELLEEAEKWGVHLALEGFTKNVIDTTERMQRMLEKYPTSNLGIVMDPCNFIDEANMDQQESVMDDAFERLGEHILLAHAKDFLIYEGKMVQPAAGTGLLNYPHYLEHLLRSKPHVHIYLEHVHEDQMLQALGIVSNHIKGINADQQ</sequence>
<proteinExistence type="predicted"/>
<evidence type="ECO:0000259" key="1">
    <source>
        <dbReference type="Pfam" id="PF01261"/>
    </source>
</evidence>
<accession>A0A229P2V8</accession>
<comment type="caution">
    <text evidence="2">The sequence shown here is derived from an EMBL/GenBank/DDBJ whole genome shotgun (WGS) entry which is preliminary data.</text>
</comment>
<evidence type="ECO:0000313" key="3">
    <source>
        <dbReference type="Proteomes" id="UP000215145"/>
    </source>
</evidence>
<name>A0A229P2V8_9BACL</name>
<dbReference type="GO" id="GO:0016853">
    <property type="term" value="F:isomerase activity"/>
    <property type="evidence" value="ECO:0007669"/>
    <property type="project" value="UniProtKB-KW"/>
</dbReference>
<dbReference type="InterPro" id="IPR050312">
    <property type="entry name" value="IolE/XylAMocC-like"/>
</dbReference>
<evidence type="ECO:0000313" key="2">
    <source>
        <dbReference type="EMBL" id="OXM16284.1"/>
    </source>
</evidence>
<gene>
    <name evidence="2" type="ORF">CGZ75_06240</name>
</gene>
<reference evidence="2 3" key="1">
    <citation type="submission" date="2017-07" db="EMBL/GenBank/DDBJ databases">
        <title>Paenibacillus herberti R33 genome sequencing and assembly.</title>
        <authorList>
            <person name="Su W."/>
        </authorList>
    </citation>
    <scope>NUCLEOTIDE SEQUENCE [LARGE SCALE GENOMIC DNA]</scope>
    <source>
        <strain evidence="2 3">R33</strain>
    </source>
</reference>
<dbReference type="EMBL" id="NMUQ01000001">
    <property type="protein sequence ID" value="OXM16284.1"/>
    <property type="molecule type" value="Genomic_DNA"/>
</dbReference>
<keyword evidence="2" id="KW-0413">Isomerase</keyword>
<dbReference type="Pfam" id="PF01261">
    <property type="entry name" value="AP_endonuc_2"/>
    <property type="match status" value="1"/>
</dbReference>
<dbReference type="Proteomes" id="UP000215145">
    <property type="component" value="Unassembled WGS sequence"/>
</dbReference>
<dbReference type="InterPro" id="IPR036237">
    <property type="entry name" value="Xyl_isomerase-like_sf"/>
</dbReference>
<organism evidence="2 3">
    <name type="scientific">Paenibacillus herberti</name>
    <dbReference type="NCBI Taxonomy" id="1619309"/>
    <lineage>
        <taxon>Bacteria</taxon>
        <taxon>Bacillati</taxon>
        <taxon>Bacillota</taxon>
        <taxon>Bacilli</taxon>
        <taxon>Bacillales</taxon>
        <taxon>Paenibacillaceae</taxon>
        <taxon>Paenibacillus</taxon>
    </lineage>
</organism>
<feature type="domain" description="Xylose isomerase-like TIM barrel" evidence="1">
    <location>
        <begin position="24"/>
        <end position="262"/>
    </location>
</feature>
<protein>
    <submittedName>
        <fullName evidence="2">Xylose isomerase</fullName>
    </submittedName>
</protein>
<dbReference type="Gene3D" id="3.20.20.150">
    <property type="entry name" value="Divalent-metal-dependent TIM barrel enzymes"/>
    <property type="match status" value="1"/>
</dbReference>
<dbReference type="OrthoDB" id="2063291at2"/>
<dbReference type="AlphaFoldDB" id="A0A229P2V8"/>
<dbReference type="RefSeq" id="WP_089523368.1">
    <property type="nucleotide sequence ID" value="NZ_NMUQ01000001.1"/>
</dbReference>